<dbReference type="PANTHER" id="PTHR43591">
    <property type="entry name" value="METHYLTRANSFERASE"/>
    <property type="match status" value="1"/>
</dbReference>
<evidence type="ECO:0000256" key="1">
    <source>
        <dbReference type="SAM" id="MobiDB-lite"/>
    </source>
</evidence>
<sequence length="547" mass="62537">MAKQLAQLKIEDAADSKRRSVLIKQAQLTTKRNGRRHHTFDKEKAPYPLSYDRTAVDLDIIDHVFLTQVRNSVSFVDFEDDPPETCLDLGCGTGTWILDAMKEWPECEFVGFDLVNIQPPNSILDSAQAKRVRWVRGNFLTTKLPFEDDEFDHVHIRSIARAVPESKWDYLFEEISRVLRPGGSIEMIEDGASDYKFSADIRFPTLPGWYTRALRARERKKPSIQFPEESLRMTDPIPLSPPETPPPEETYHDHALLESLYQSVYETRFINLAPTAILPSYFSTYFRQVLCSPVINFPMPPLPPVPTFNIATSRRFSDASQPDLPRAPAIRGPRKESTCSTTSQFSNISFDGETDDNAMQQRTPPTSDDEASCHEKQPKSAPLVLPYYTSRDGSTKGEAAQLLPLASLSQSSQFMLALQLHRSYNFVLACEESMWEVLNDRIRNHEKELKDLGWDDDDFDSPHARHRFDTLLERYKGDMQTRAAIWQSLLATQSSAWKLPTPGFLGKAELNDEDRLYQSLLEAQLHVSEEELRQPCRTLRVFVGYNP</sequence>
<organism evidence="3 4">
    <name type="scientific">Schizopora paradoxa</name>
    <dbReference type="NCBI Taxonomy" id="27342"/>
    <lineage>
        <taxon>Eukaryota</taxon>
        <taxon>Fungi</taxon>
        <taxon>Dikarya</taxon>
        <taxon>Basidiomycota</taxon>
        <taxon>Agaricomycotina</taxon>
        <taxon>Agaricomycetes</taxon>
        <taxon>Hymenochaetales</taxon>
        <taxon>Schizoporaceae</taxon>
        <taxon>Schizopora</taxon>
    </lineage>
</organism>
<dbReference type="SUPFAM" id="SSF53335">
    <property type="entry name" value="S-adenosyl-L-methionine-dependent methyltransferases"/>
    <property type="match status" value="1"/>
</dbReference>
<dbReference type="STRING" id="27342.A0A0H2RZY7"/>
<accession>A0A0H2RZY7</accession>
<dbReference type="EMBL" id="KQ085935">
    <property type="protein sequence ID" value="KLO15043.1"/>
    <property type="molecule type" value="Genomic_DNA"/>
</dbReference>
<evidence type="ECO:0000313" key="3">
    <source>
        <dbReference type="EMBL" id="KLO15043.1"/>
    </source>
</evidence>
<dbReference type="CDD" id="cd02440">
    <property type="entry name" value="AdoMet_MTases"/>
    <property type="match status" value="1"/>
</dbReference>
<feature type="domain" description="Methyltransferase" evidence="2">
    <location>
        <begin position="87"/>
        <end position="183"/>
    </location>
</feature>
<dbReference type="InterPro" id="IPR029063">
    <property type="entry name" value="SAM-dependent_MTases_sf"/>
</dbReference>
<dbReference type="GO" id="GO:0032259">
    <property type="term" value="P:methylation"/>
    <property type="evidence" value="ECO:0007669"/>
    <property type="project" value="UniProtKB-KW"/>
</dbReference>
<dbReference type="AlphaFoldDB" id="A0A0H2RZY7"/>
<evidence type="ECO:0000313" key="4">
    <source>
        <dbReference type="Proteomes" id="UP000053477"/>
    </source>
</evidence>
<dbReference type="PANTHER" id="PTHR43591:SF24">
    <property type="entry name" value="2-METHOXY-6-POLYPRENYL-1,4-BENZOQUINOL METHYLASE, MITOCHONDRIAL"/>
    <property type="match status" value="1"/>
</dbReference>
<feature type="compositionally biased region" description="Polar residues" evidence="1">
    <location>
        <begin position="357"/>
        <end position="366"/>
    </location>
</feature>
<keyword evidence="3" id="KW-0489">Methyltransferase</keyword>
<feature type="compositionally biased region" description="Polar residues" evidence="1">
    <location>
        <begin position="338"/>
        <end position="349"/>
    </location>
</feature>
<reference evidence="3 4" key="1">
    <citation type="submission" date="2015-04" db="EMBL/GenBank/DDBJ databases">
        <title>Complete genome sequence of Schizopora paradoxa KUC8140, a cosmopolitan wood degrader in East Asia.</title>
        <authorList>
            <consortium name="DOE Joint Genome Institute"/>
            <person name="Min B."/>
            <person name="Park H."/>
            <person name="Jang Y."/>
            <person name="Kim J.-J."/>
            <person name="Kim K.H."/>
            <person name="Pangilinan J."/>
            <person name="Lipzen A."/>
            <person name="Riley R."/>
            <person name="Grigoriev I.V."/>
            <person name="Spatafora J.W."/>
            <person name="Choi I.-G."/>
        </authorList>
    </citation>
    <scope>NUCLEOTIDE SEQUENCE [LARGE SCALE GENOMIC DNA]</scope>
    <source>
        <strain evidence="3 4">KUC8140</strain>
    </source>
</reference>
<dbReference type="Proteomes" id="UP000053477">
    <property type="component" value="Unassembled WGS sequence"/>
</dbReference>
<keyword evidence="3" id="KW-0808">Transferase</keyword>
<name>A0A0H2RZY7_9AGAM</name>
<dbReference type="InterPro" id="IPR041698">
    <property type="entry name" value="Methyltransf_25"/>
</dbReference>
<dbReference type="OrthoDB" id="2013972at2759"/>
<keyword evidence="4" id="KW-1185">Reference proteome</keyword>
<feature type="region of interest" description="Disordered" evidence="1">
    <location>
        <begin position="316"/>
        <end position="378"/>
    </location>
</feature>
<proteinExistence type="predicted"/>
<dbReference type="Gene3D" id="3.40.50.150">
    <property type="entry name" value="Vaccinia Virus protein VP39"/>
    <property type="match status" value="1"/>
</dbReference>
<gene>
    <name evidence="3" type="ORF">SCHPADRAFT_920405</name>
</gene>
<dbReference type="GO" id="GO:0008168">
    <property type="term" value="F:methyltransferase activity"/>
    <property type="evidence" value="ECO:0007669"/>
    <property type="project" value="UniProtKB-KW"/>
</dbReference>
<evidence type="ECO:0000259" key="2">
    <source>
        <dbReference type="Pfam" id="PF13649"/>
    </source>
</evidence>
<protein>
    <submittedName>
        <fullName evidence="3">S-adenosyl-L-methionine-dependent methyltransferase</fullName>
    </submittedName>
</protein>
<dbReference type="Pfam" id="PF13649">
    <property type="entry name" value="Methyltransf_25"/>
    <property type="match status" value="1"/>
</dbReference>
<dbReference type="InParanoid" id="A0A0H2RZY7"/>